<organism evidence="7 8">
    <name type="scientific">Thalassobaculum fulvum</name>
    <dbReference type="NCBI Taxonomy" id="1633335"/>
    <lineage>
        <taxon>Bacteria</taxon>
        <taxon>Pseudomonadati</taxon>
        <taxon>Pseudomonadota</taxon>
        <taxon>Alphaproteobacteria</taxon>
        <taxon>Rhodospirillales</taxon>
        <taxon>Thalassobaculaceae</taxon>
        <taxon>Thalassobaculum</taxon>
    </lineage>
</organism>
<dbReference type="InterPro" id="IPR000175">
    <property type="entry name" value="Na/ntran_symport"/>
</dbReference>
<feature type="transmembrane region" description="Helical" evidence="6">
    <location>
        <begin position="217"/>
        <end position="239"/>
    </location>
</feature>
<dbReference type="NCBIfam" id="NF037979">
    <property type="entry name" value="Na_transp"/>
    <property type="match status" value="1"/>
</dbReference>
<evidence type="ECO:0000313" key="8">
    <source>
        <dbReference type="Proteomes" id="UP000630353"/>
    </source>
</evidence>
<evidence type="ECO:0000256" key="2">
    <source>
        <dbReference type="ARBA" id="ARBA00022448"/>
    </source>
</evidence>
<dbReference type="PANTHER" id="PTHR42948:SF1">
    <property type="entry name" value="TRANSPORTER"/>
    <property type="match status" value="1"/>
</dbReference>
<keyword evidence="3 6" id="KW-0812">Transmembrane</keyword>
<feature type="transmembrane region" description="Helical" evidence="6">
    <location>
        <begin position="251"/>
        <end position="276"/>
    </location>
</feature>
<feature type="transmembrane region" description="Helical" evidence="6">
    <location>
        <begin position="344"/>
        <end position="367"/>
    </location>
</feature>
<comment type="subcellular location">
    <subcellularLocation>
        <location evidence="1">Membrane</location>
        <topology evidence="1">Multi-pass membrane protein</topology>
    </subcellularLocation>
</comment>
<gene>
    <name evidence="7" type="ORF">GCM10017083_36230</name>
</gene>
<name>A0A918XUV3_9PROT</name>
<evidence type="ECO:0000313" key="7">
    <source>
        <dbReference type="EMBL" id="GHD56267.1"/>
    </source>
</evidence>
<feature type="transmembrane region" description="Helical" evidence="6">
    <location>
        <begin position="175"/>
        <end position="205"/>
    </location>
</feature>
<protein>
    <submittedName>
        <fullName evidence="7">Transporter</fullName>
    </submittedName>
</protein>
<keyword evidence="4 6" id="KW-1133">Transmembrane helix</keyword>
<dbReference type="InterPro" id="IPR047218">
    <property type="entry name" value="YocR/YhdH-like"/>
</dbReference>
<feature type="transmembrane region" description="Helical" evidence="6">
    <location>
        <begin position="147"/>
        <end position="169"/>
    </location>
</feature>
<dbReference type="PRINTS" id="PR00176">
    <property type="entry name" value="NANEUSMPORT"/>
</dbReference>
<evidence type="ECO:0000256" key="6">
    <source>
        <dbReference type="SAM" id="Phobius"/>
    </source>
</evidence>
<dbReference type="Pfam" id="PF00209">
    <property type="entry name" value="SNF"/>
    <property type="match status" value="2"/>
</dbReference>
<keyword evidence="5 6" id="KW-0472">Membrane</keyword>
<feature type="transmembrane region" description="Helical" evidence="6">
    <location>
        <begin position="379"/>
        <end position="402"/>
    </location>
</feature>
<dbReference type="InterPro" id="IPR037272">
    <property type="entry name" value="SNS_sf"/>
</dbReference>
<evidence type="ECO:0000256" key="4">
    <source>
        <dbReference type="ARBA" id="ARBA00022989"/>
    </source>
</evidence>
<feature type="transmembrane region" description="Helical" evidence="6">
    <location>
        <begin position="312"/>
        <end position="332"/>
    </location>
</feature>
<keyword evidence="2" id="KW-0813">Transport</keyword>
<proteinExistence type="predicted"/>
<dbReference type="RefSeq" id="WP_189992204.1">
    <property type="nucleotide sequence ID" value="NZ_BMZS01000008.1"/>
</dbReference>
<dbReference type="EMBL" id="BMZS01000008">
    <property type="protein sequence ID" value="GHD56267.1"/>
    <property type="molecule type" value="Genomic_DNA"/>
</dbReference>
<dbReference type="Proteomes" id="UP000630353">
    <property type="component" value="Unassembled WGS sequence"/>
</dbReference>
<dbReference type="AlphaFoldDB" id="A0A918XUV3"/>
<dbReference type="SUPFAM" id="SSF161070">
    <property type="entry name" value="SNF-like"/>
    <property type="match status" value="1"/>
</dbReference>
<feature type="transmembrane region" description="Helical" evidence="6">
    <location>
        <begin position="115"/>
        <end position="135"/>
    </location>
</feature>
<keyword evidence="8" id="KW-1185">Reference proteome</keyword>
<dbReference type="PROSITE" id="PS50267">
    <property type="entry name" value="NA_NEUROTRAN_SYMP_3"/>
    <property type="match status" value="1"/>
</dbReference>
<evidence type="ECO:0000256" key="5">
    <source>
        <dbReference type="ARBA" id="ARBA00023136"/>
    </source>
</evidence>
<evidence type="ECO:0000256" key="3">
    <source>
        <dbReference type="ARBA" id="ARBA00022692"/>
    </source>
</evidence>
<evidence type="ECO:0000256" key="1">
    <source>
        <dbReference type="ARBA" id="ARBA00004141"/>
    </source>
</evidence>
<dbReference type="GO" id="GO:0016020">
    <property type="term" value="C:membrane"/>
    <property type="evidence" value="ECO:0007669"/>
    <property type="project" value="UniProtKB-SubCell"/>
</dbReference>
<dbReference type="PANTHER" id="PTHR42948">
    <property type="entry name" value="TRANSPORTER"/>
    <property type="match status" value="1"/>
</dbReference>
<dbReference type="CDD" id="cd10336">
    <property type="entry name" value="SLC6sbd_Tyt1-Like"/>
    <property type="match status" value="1"/>
</dbReference>
<comment type="caution">
    <text evidence="7">The sequence shown here is derived from an EMBL/GenBank/DDBJ whole genome shotgun (WGS) entry which is preliminary data.</text>
</comment>
<feature type="transmembrane region" description="Helical" evidence="6">
    <location>
        <begin position="43"/>
        <end position="65"/>
    </location>
</feature>
<feature type="transmembrane region" description="Helical" evidence="6">
    <location>
        <begin position="423"/>
        <end position="444"/>
    </location>
</feature>
<feature type="transmembrane region" description="Helical" evidence="6">
    <location>
        <begin position="86"/>
        <end position="109"/>
    </location>
</feature>
<sequence>MNDREQWRSRTGFILATIGSAVGIGNIWRFSYVAGENGGGAFLLIYLAFVVLIGLPLVIGELSLGRRAQGDAIAAFTVADPEPRHAWPLAGWMAVVGCTVILSYYAVIAGWALDYAVGAVTGTLWTVAAAGYGGYFQQFVAGTVEPVVWQATMLAATVAVVASGVQGGIERLNRWLMPTLAVIVTGLAIHAVSLPGAGAGLRFLFAPDWSAFADPAVYAAALGQAFFSLGVGAAVFATYGSYLPRTVGLPASAIAIVVGDTLFALVAGLAIFPAVFAFGVDPKAGPELAFITLPQIFLAMPGGRIVGTLFFFLLAAAALTSMLSMLEVPVAVAMRRLRLRRRTAALAAGALVFLLGLPSALGFGLLSGIRIAGRGILDAIDAVAADMVLPLGGLAIALFVGWRIEQGLARREADLYGTWAGTVWLWLLRIPVPLAIGLILVRAATG</sequence>
<accession>A0A918XUV3</accession>
<reference evidence="7" key="1">
    <citation type="journal article" date="2014" name="Int. J. Syst. Evol. Microbiol.">
        <title>Complete genome sequence of Corynebacterium casei LMG S-19264T (=DSM 44701T), isolated from a smear-ripened cheese.</title>
        <authorList>
            <consortium name="US DOE Joint Genome Institute (JGI-PGF)"/>
            <person name="Walter F."/>
            <person name="Albersmeier A."/>
            <person name="Kalinowski J."/>
            <person name="Ruckert C."/>
        </authorList>
    </citation>
    <scope>NUCLEOTIDE SEQUENCE</scope>
    <source>
        <strain evidence="7">KCTC 42651</strain>
    </source>
</reference>
<reference evidence="7" key="2">
    <citation type="submission" date="2020-09" db="EMBL/GenBank/DDBJ databases">
        <authorList>
            <person name="Sun Q."/>
            <person name="Kim S."/>
        </authorList>
    </citation>
    <scope>NUCLEOTIDE SEQUENCE</scope>
    <source>
        <strain evidence="7">KCTC 42651</strain>
    </source>
</reference>